<dbReference type="PANTHER" id="PTHR43343">
    <property type="entry name" value="PEPTIDASE S12"/>
    <property type="match status" value="1"/>
</dbReference>
<keyword evidence="3" id="KW-0378">Hydrolase</keyword>
<evidence type="ECO:0000256" key="4">
    <source>
        <dbReference type="SAM" id="MobiDB-lite"/>
    </source>
</evidence>
<dbReference type="InterPro" id="IPR051201">
    <property type="entry name" value="Chloro_Bact_Ser_Proteases"/>
</dbReference>
<dbReference type="GO" id="GO:0004252">
    <property type="term" value="F:serine-type endopeptidase activity"/>
    <property type="evidence" value="ECO:0007669"/>
    <property type="project" value="InterPro"/>
</dbReference>
<feature type="compositionally biased region" description="Low complexity" evidence="4">
    <location>
        <begin position="39"/>
        <end position="53"/>
    </location>
</feature>
<evidence type="ECO:0000313" key="6">
    <source>
        <dbReference type="EMBL" id="QFG70329.1"/>
    </source>
</evidence>
<name>A0A5J6V8Y4_9MICO</name>
<dbReference type="SMART" id="SM00228">
    <property type="entry name" value="PDZ"/>
    <property type="match status" value="1"/>
</dbReference>
<dbReference type="InterPro" id="IPR009003">
    <property type="entry name" value="Peptidase_S1_PA"/>
</dbReference>
<organism evidence="6 7">
    <name type="scientific">Ornithinimicrobium pratense</name>
    <dbReference type="NCBI Taxonomy" id="2593973"/>
    <lineage>
        <taxon>Bacteria</taxon>
        <taxon>Bacillati</taxon>
        <taxon>Actinomycetota</taxon>
        <taxon>Actinomycetes</taxon>
        <taxon>Micrococcales</taxon>
        <taxon>Ornithinimicrobiaceae</taxon>
        <taxon>Ornithinimicrobium</taxon>
    </lineage>
</organism>
<dbReference type="InterPro" id="IPR001478">
    <property type="entry name" value="PDZ"/>
</dbReference>
<dbReference type="SUPFAM" id="SSF50156">
    <property type="entry name" value="PDZ domain-like"/>
    <property type="match status" value="1"/>
</dbReference>
<dbReference type="EMBL" id="CP044427">
    <property type="protein sequence ID" value="QFG70329.1"/>
    <property type="molecule type" value="Genomic_DNA"/>
</dbReference>
<dbReference type="Pfam" id="PF13365">
    <property type="entry name" value="Trypsin_2"/>
    <property type="match status" value="1"/>
</dbReference>
<evidence type="ECO:0000256" key="2">
    <source>
        <dbReference type="ARBA" id="ARBA00022670"/>
    </source>
</evidence>
<evidence type="ECO:0000313" key="7">
    <source>
        <dbReference type="Proteomes" id="UP000326546"/>
    </source>
</evidence>
<protein>
    <submittedName>
        <fullName evidence="6">PDZ domain-containing protein</fullName>
    </submittedName>
</protein>
<evidence type="ECO:0000259" key="5">
    <source>
        <dbReference type="PROSITE" id="PS50106"/>
    </source>
</evidence>
<feature type="region of interest" description="Disordered" evidence="4">
    <location>
        <begin position="28"/>
        <end position="67"/>
    </location>
</feature>
<feature type="domain" description="PDZ" evidence="5">
    <location>
        <begin position="278"/>
        <end position="365"/>
    </location>
</feature>
<evidence type="ECO:0000256" key="1">
    <source>
        <dbReference type="ARBA" id="ARBA00010541"/>
    </source>
</evidence>
<dbReference type="GO" id="GO:0006508">
    <property type="term" value="P:proteolysis"/>
    <property type="evidence" value="ECO:0007669"/>
    <property type="project" value="UniProtKB-KW"/>
</dbReference>
<sequence length="381" mass="37322">MLAVGFLSAALATGGTYAAVRIGESVEDDSPGVVQSDSPADAPALTAEPATDTTDAESDGAPSPTAQGDWAAVAQAISPGVVSIAVLGQQGQGSGSGVVWDSDGHVVTNAHVVEGARLVEVTLADGRTYAAEVVGSDTASDLAVVRLQTVPDDLTPLDVGAASEVAVGDPVMAIGNPLGLSGTVTTGIVSALDRPVSTRSAGSTPGAPSVPVVTNAIQTSAAINPGNSGGALVNAAGELIGINSAIATLSQGPEGQGGSIGIGFAIPSDAAQRVADQLITTGRASHAFLGVGLSDGRSEVDGAILSGAQVEQVEPGSPADEAGLQRGDLVTAVDGDRVSNATALVGQVRERGADDTATLTIVRDGATQEAPVTFAARPDEG</sequence>
<dbReference type="SUPFAM" id="SSF50494">
    <property type="entry name" value="Trypsin-like serine proteases"/>
    <property type="match status" value="1"/>
</dbReference>
<dbReference type="PANTHER" id="PTHR43343:SF3">
    <property type="entry name" value="PROTEASE DO-LIKE 8, CHLOROPLASTIC"/>
    <property type="match status" value="1"/>
</dbReference>
<dbReference type="InterPro" id="IPR001940">
    <property type="entry name" value="Peptidase_S1C"/>
</dbReference>
<dbReference type="InterPro" id="IPR043504">
    <property type="entry name" value="Peptidase_S1_PA_chymotrypsin"/>
</dbReference>
<dbReference type="InterPro" id="IPR036034">
    <property type="entry name" value="PDZ_sf"/>
</dbReference>
<dbReference type="CDD" id="cd06779">
    <property type="entry name" value="cpPDZ_Deg_HtrA-like"/>
    <property type="match status" value="1"/>
</dbReference>
<proteinExistence type="inferred from homology"/>
<accession>A0A5J6V8Y4</accession>
<reference evidence="6 7" key="1">
    <citation type="submission" date="2019-09" db="EMBL/GenBank/DDBJ databases">
        <title>Serinicoccus pratensis sp. nov., isolated from meadow soil.</title>
        <authorList>
            <person name="Zhang W."/>
        </authorList>
    </citation>
    <scope>NUCLEOTIDE SEQUENCE [LARGE SCALE GENOMIC DNA]</scope>
    <source>
        <strain evidence="6 7">W204</strain>
    </source>
</reference>
<dbReference type="PROSITE" id="PS50106">
    <property type="entry name" value="PDZ"/>
    <property type="match status" value="1"/>
</dbReference>
<keyword evidence="7" id="KW-1185">Reference proteome</keyword>
<dbReference type="Gene3D" id="2.30.42.10">
    <property type="match status" value="1"/>
</dbReference>
<dbReference type="PRINTS" id="PR00834">
    <property type="entry name" value="PROTEASES2C"/>
</dbReference>
<dbReference type="Pfam" id="PF13180">
    <property type="entry name" value="PDZ_2"/>
    <property type="match status" value="1"/>
</dbReference>
<comment type="similarity">
    <text evidence="1">Belongs to the peptidase S1C family.</text>
</comment>
<dbReference type="AlphaFoldDB" id="A0A5J6V8Y4"/>
<dbReference type="KEGG" id="serw:FY030_12590"/>
<evidence type="ECO:0000256" key="3">
    <source>
        <dbReference type="ARBA" id="ARBA00022801"/>
    </source>
</evidence>
<keyword evidence="2" id="KW-0645">Protease</keyword>
<dbReference type="Gene3D" id="2.40.10.10">
    <property type="entry name" value="Trypsin-like serine proteases"/>
    <property type="match status" value="2"/>
</dbReference>
<gene>
    <name evidence="6" type="ORF">FY030_12590</name>
</gene>
<dbReference type="Proteomes" id="UP000326546">
    <property type="component" value="Chromosome"/>
</dbReference>
<dbReference type="OrthoDB" id="9758917at2"/>